<proteinExistence type="predicted"/>
<organism evidence="1 2">
    <name type="scientific">Ficus carica</name>
    <name type="common">Common fig</name>
    <dbReference type="NCBI Taxonomy" id="3494"/>
    <lineage>
        <taxon>Eukaryota</taxon>
        <taxon>Viridiplantae</taxon>
        <taxon>Streptophyta</taxon>
        <taxon>Embryophyta</taxon>
        <taxon>Tracheophyta</taxon>
        <taxon>Spermatophyta</taxon>
        <taxon>Magnoliopsida</taxon>
        <taxon>eudicotyledons</taxon>
        <taxon>Gunneridae</taxon>
        <taxon>Pentapetalae</taxon>
        <taxon>rosids</taxon>
        <taxon>fabids</taxon>
        <taxon>Rosales</taxon>
        <taxon>Moraceae</taxon>
        <taxon>Ficeae</taxon>
        <taxon>Ficus</taxon>
    </lineage>
</organism>
<dbReference type="AlphaFoldDB" id="A0AA88DZ34"/>
<reference evidence="1" key="1">
    <citation type="submission" date="2023-07" db="EMBL/GenBank/DDBJ databases">
        <title>draft genome sequence of fig (Ficus carica).</title>
        <authorList>
            <person name="Takahashi T."/>
            <person name="Nishimura K."/>
        </authorList>
    </citation>
    <scope>NUCLEOTIDE SEQUENCE</scope>
</reference>
<dbReference type="EMBL" id="BTGU01000202">
    <property type="protein sequence ID" value="GMN64937.1"/>
    <property type="molecule type" value="Genomic_DNA"/>
</dbReference>
<accession>A0AA88DZ34</accession>
<dbReference type="Proteomes" id="UP001187192">
    <property type="component" value="Unassembled WGS sequence"/>
</dbReference>
<protein>
    <submittedName>
        <fullName evidence="1">Uncharacterized protein</fullName>
    </submittedName>
</protein>
<comment type="caution">
    <text evidence="1">The sequence shown here is derived from an EMBL/GenBank/DDBJ whole genome shotgun (WGS) entry which is preliminary data.</text>
</comment>
<evidence type="ECO:0000313" key="1">
    <source>
        <dbReference type="EMBL" id="GMN64937.1"/>
    </source>
</evidence>
<evidence type="ECO:0000313" key="2">
    <source>
        <dbReference type="Proteomes" id="UP001187192"/>
    </source>
</evidence>
<name>A0AA88DZ34_FICCA</name>
<gene>
    <name evidence="1" type="ORF">TIFTF001_034009</name>
</gene>
<sequence>MVLALGSHVVGGVEVEEEELLAESDGAEELSQGVACIIIMRKGTVEEEGEEGVGEEGEGDGGVFEVVEVVGGDGAVGVEGLVVLGSDEELHGDGGGGARHDEEELEVAELGGGEPGRGGVGSWVEEMELHVAEEMP</sequence>
<keyword evidence="2" id="KW-1185">Reference proteome</keyword>